<evidence type="ECO:0000313" key="1">
    <source>
        <dbReference type="EMBL" id="PRQ42169.1"/>
    </source>
</evidence>
<organism evidence="1 2">
    <name type="scientific">Rosa chinensis</name>
    <name type="common">China rose</name>
    <dbReference type="NCBI Taxonomy" id="74649"/>
    <lineage>
        <taxon>Eukaryota</taxon>
        <taxon>Viridiplantae</taxon>
        <taxon>Streptophyta</taxon>
        <taxon>Embryophyta</taxon>
        <taxon>Tracheophyta</taxon>
        <taxon>Spermatophyta</taxon>
        <taxon>Magnoliopsida</taxon>
        <taxon>eudicotyledons</taxon>
        <taxon>Gunneridae</taxon>
        <taxon>Pentapetalae</taxon>
        <taxon>rosids</taxon>
        <taxon>fabids</taxon>
        <taxon>Rosales</taxon>
        <taxon>Rosaceae</taxon>
        <taxon>Rosoideae</taxon>
        <taxon>Rosoideae incertae sedis</taxon>
        <taxon>Rosa</taxon>
    </lineage>
</organism>
<dbReference type="AlphaFoldDB" id="A0A2P6R6Z2"/>
<keyword evidence="2" id="KW-1185">Reference proteome</keyword>
<protein>
    <submittedName>
        <fullName evidence="1">Uncharacterized protein</fullName>
    </submittedName>
</protein>
<dbReference type="Gramene" id="PRQ42169">
    <property type="protein sequence ID" value="PRQ42169"/>
    <property type="gene ID" value="RchiOBHm_Chr3g0454691"/>
</dbReference>
<comment type="caution">
    <text evidence="1">The sequence shown here is derived from an EMBL/GenBank/DDBJ whole genome shotgun (WGS) entry which is preliminary data.</text>
</comment>
<dbReference type="Proteomes" id="UP000238479">
    <property type="component" value="Chromosome 3"/>
</dbReference>
<reference evidence="1 2" key="1">
    <citation type="journal article" date="2018" name="Nat. Genet.">
        <title>The Rosa genome provides new insights in the design of modern roses.</title>
        <authorList>
            <person name="Bendahmane M."/>
        </authorList>
    </citation>
    <scope>NUCLEOTIDE SEQUENCE [LARGE SCALE GENOMIC DNA]</scope>
    <source>
        <strain evidence="2">cv. Old Blush</strain>
    </source>
</reference>
<gene>
    <name evidence="1" type="ORF">RchiOBHm_Chr3g0454691</name>
</gene>
<sequence>MHAKLQDIGVVIISRHPAFNPKTKVKHDQNLSVMLVIAGKPTQQPSFCLCCLNYCFM</sequence>
<proteinExistence type="predicted"/>
<accession>A0A2P6R6Z2</accession>
<evidence type="ECO:0000313" key="2">
    <source>
        <dbReference type="Proteomes" id="UP000238479"/>
    </source>
</evidence>
<dbReference type="EMBL" id="PDCK01000041">
    <property type="protein sequence ID" value="PRQ42169.1"/>
    <property type="molecule type" value="Genomic_DNA"/>
</dbReference>
<name>A0A2P6R6Z2_ROSCH</name>